<evidence type="ECO:0000313" key="3">
    <source>
        <dbReference type="Proteomes" id="UP000272400"/>
    </source>
</evidence>
<comment type="caution">
    <text evidence="2">The sequence shown here is derived from an EMBL/GenBank/DDBJ whole genome shotgun (WGS) entry which is preliminary data.</text>
</comment>
<gene>
    <name evidence="2" type="ORF">EDD29_8788</name>
</gene>
<keyword evidence="3" id="KW-1185">Reference proteome</keyword>
<accession>A0A3N1DBZ3</accession>
<feature type="signal peptide" evidence="1">
    <location>
        <begin position="1"/>
        <end position="26"/>
    </location>
</feature>
<name>A0A3N1DBZ3_9ACTN</name>
<dbReference type="RefSeq" id="WP_123669913.1">
    <property type="nucleotide sequence ID" value="NZ_RJKE01000001.1"/>
</dbReference>
<dbReference type="EMBL" id="RJKE01000001">
    <property type="protein sequence ID" value="ROO91044.1"/>
    <property type="molecule type" value="Genomic_DNA"/>
</dbReference>
<keyword evidence="1" id="KW-0732">Signal</keyword>
<feature type="chain" id="PRO_5018286368" evidence="1">
    <location>
        <begin position="27"/>
        <end position="357"/>
    </location>
</feature>
<protein>
    <submittedName>
        <fullName evidence="2">Uncharacterized protein</fullName>
    </submittedName>
</protein>
<sequence length="357" mass="38853">MNKTLMIGMSAVAAGALLASGNPATAQGPEPKHTFTRFLPSDFAGDDQVTLTKALGPDDVWMFVTVYEDRVPRVLGRHWDGTKWNEVVLPEGVGFVNGIAGGAADLWMVGVGSENTTTSDNLVLHFDGRTWEIVKRIPRFDHAPDGLAVLRDGSVRFFVATNKVTTVWRYDRGTWTSTTAAKRRIAASTLPNGTIWAVTRPGIRPGHFDGRTWTTVKAPSRALLGCTKTDPCDGVDAEDLVALSPDTVVMSVSVRRKNGGQRFSVVRWNGKKWSVLYRTGADSVASLTPDGKGGFWAVRDKPHTDVAQHYTKAGKLVSYGFDLPRKWLSYDLTVGPGGGVIAYGSNFRKAMAWKLAK</sequence>
<evidence type="ECO:0000256" key="1">
    <source>
        <dbReference type="SAM" id="SignalP"/>
    </source>
</evidence>
<reference evidence="2 3" key="1">
    <citation type="submission" date="2018-11" db="EMBL/GenBank/DDBJ databases">
        <title>Sequencing the genomes of 1000 actinobacteria strains.</title>
        <authorList>
            <person name="Klenk H.-P."/>
        </authorList>
    </citation>
    <scope>NUCLEOTIDE SEQUENCE [LARGE SCALE GENOMIC DNA]</scope>
    <source>
        <strain evidence="2 3">DSM 44254</strain>
    </source>
</reference>
<evidence type="ECO:0000313" key="2">
    <source>
        <dbReference type="EMBL" id="ROO91044.1"/>
    </source>
</evidence>
<organism evidence="2 3">
    <name type="scientific">Actinocorallia herbida</name>
    <dbReference type="NCBI Taxonomy" id="58109"/>
    <lineage>
        <taxon>Bacteria</taxon>
        <taxon>Bacillati</taxon>
        <taxon>Actinomycetota</taxon>
        <taxon>Actinomycetes</taxon>
        <taxon>Streptosporangiales</taxon>
        <taxon>Thermomonosporaceae</taxon>
        <taxon>Actinocorallia</taxon>
    </lineage>
</organism>
<proteinExistence type="predicted"/>
<dbReference type="OrthoDB" id="3515089at2"/>
<dbReference type="AlphaFoldDB" id="A0A3N1DBZ3"/>
<dbReference type="Proteomes" id="UP000272400">
    <property type="component" value="Unassembled WGS sequence"/>
</dbReference>
<dbReference type="SUPFAM" id="SSF63829">
    <property type="entry name" value="Calcium-dependent phosphotriesterase"/>
    <property type="match status" value="1"/>
</dbReference>